<dbReference type="SUPFAM" id="SSF55729">
    <property type="entry name" value="Acyl-CoA N-acyltransferases (Nat)"/>
    <property type="match status" value="1"/>
</dbReference>
<feature type="domain" description="N-acetyltransferase" evidence="1">
    <location>
        <begin position="21"/>
        <end position="184"/>
    </location>
</feature>
<dbReference type="Pfam" id="PF13302">
    <property type="entry name" value="Acetyltransf_3"/>
    <property type="match status" value="1"/>
</dbReference>
<dbReference type="EMBL" id="AP010968">
    <property type="protein sequence ID" value="BAJ26832.1"/>
    <property type="molecule type" value="Genomic_DNA"/>
</dbReference>
<dbReference type="GO" id="GO:0016747">
    <property type="term" value="F:acyltransferase activity, transferring groups other than amino-acyl groups"/>
    <property type="evidence" value="ECO:0007669"/>
    <property type="project" value="InterPro"/>
</dbReference>
<dbReference type="InterPro" id="IPR000182">
    <property type="entry name" value="GNAT_dom"/>
</dbReference>
<dbReference type="Proteomes" id="UP000007076">
    <property type="component" value="Chromosome"/>
</dbReference>
<dbReference type="InterPro" id="IPR016181">
    <property type="entry name" value="Acyl_CoA_acyltransferase"/>
</dbReference>
<sequence>MIETPATPLPWPPAPIRTARLLLREPVAGDRAAVVELFTSPEVGTYIGGPRPREEFERRLDAAPQGRPGLLAVDLDGELIGVVTLDLRAPDRPGRLHPEHLRPADGERELGYLFLPRAWGRGYATEACAAALDWLAGVRPGEPVGLCTQTANTASVRLAERLGFTELERFEEFGAEQWFGVRHPPR</sequence>
<keyword evidence="3" id="KW-1185">Reference proteome</keyword>
<gene>
    <name evidence="2" type="ordered locus">KSE_09960</name>
</gene>
<evidence type="ECO:0000313" key="2">
    <source>
        <dbReference type="EMBL" id="BAJ26832.1"/>
    </source>
</evidence>
<name>E4N6K1_KITSK</name>
<dbReference type="STRING" id="452652.KSE_09960"/>
<evidence type="ECO:0000313" key="3">
    <source>
        <dbReference type="Proteomes" id="UP000007076"/>
    </source>
</evidence>
<dbReference type="Gene3D" id="3.40.630.30">
    <property type="match status" value="1"/>
</dbReference>
<dbReference type="AlphaFoldDB" id="E4N6K1"/>
<dbReference type="PATRIC" id="fig|452652.3.peg.988"/>
<dbReference type="PROSITE" id="PS51186">
    <property type="entry name" value="GNAT"/>
    <property type="match status" value="1"/>
</dbReference>
<dbReference type="HOGENOM" id="CLU_013985_14_0_11"/>
<dbReference type="PANTHER" id="PTHR43792:SF1">
    <property type="entry name" value="N-ACETYLTRANSFERASE DOMAIN-CONTAINING PROTEIN"/>
    <property type="match status" value="1"/>
</dbReference>
<keyword evidence="2" id="KW-0808">Transferase</keyword>
<proteinExistence type="predicted"/>
<evidence type="ECO:0000259" key="1">
    <source>
        <dbReference type="PROSITE" id="PS51186"/>
    </source>
</evidence>
<keyword evidence="2" id="KW-0012">Acyltransferase</keyword>
<accession>E4N6K1</accession>
<dbReference type="InterPro" id="IPR051531">
    <property type="entry name" value="N-acetyltransferase"/>
</dbReference>
<dbReference type="EC" id="2.3.1.-" evidence="2"/>
<dbReference type="RefSeq" id="WP_014134151.1">
    <property type="nucleotide sequence ID" value="NC_016109.1"/>
</dbReference>
<reference evidence="2 3" key="1">
    <citation type="journal article" date="2010" name="DNA Res.">
        <title>Genome sequence of Kitasatospora setae NBRC 14216T: an evolutionary snapshot of the family Streptomycetaceae.</title>
        <authorList>
            <person name="Ichikawa N."/>
            <person name="Oguchi A."/>
            <person name="Ikeda H."/>
            <person name="Ishikawa J."/>
            <person name="Kitani S."/>
            <person name="Watanabe Y."/>
            <person name="Nakamura S."/>
            <person name="Katano Y."/>
            <person name="Kishi E."/>
            <person name="Sasagawa M."/>
            <person name="Ankai A."/>
            <person name="Fukui S."/>
            <person name="Hashimoto Y."/>
            <person name="Kamata S."/>
            <person name="Otoguro M."/>
            <person name="Tanikawa S."/>
            <person name="Nihira T."/>
            <person name="Horinouchi S."/>
            <person name="Ohnishi Y."/>
            <person name="Hayakawa M."/>
            <person name="Kuzuyama T."/>
            <person name="Arisawa A."/>
            <person name="Nomoto F."/>
            <person name="Miura H."/>
            <person name="Takahashi Y."/>
            <person name="Fujita N."/>
        </authorList>
    </citation>
    <scope>NUCLEOTIDE SEQUENCE [LARGE SCALE GENOMIC DNA]</scope>
    <source>
        <strain evidence="3">ATCC 33774 / DSM 43861 / JCM 3304 / KCC A-0304 / NBRC 14216 / KM-6054</strain>
    </source>
</reference>
<dbReference type="KEGG" id="ksk:KSE_09960"/>
<organism evidence="2 3">
    <name type="scientific">Kitasatospora setae (strain ATCC 33774 / DSM 43861 / JCM 3304 / KCC A-0304 / NBRC 14216 / KM-6054)</name>
    <name type="common">Streptomyces setae</name>
    <dbReference type="NCBI Taxonomy" id="452652"/>
    <lineage>
        <taxon>Bacteria</taxon>
        <taxon>Bacillati</taxon>
        <taxon>Actinomycetota</taxon>
        <taxon>Actinomycetes</taxon>
        <taxon>Kitasatosporales</taxon>
        <taxon>Streptomycetaceae</taxon>
        <taxon>Kitasatospora</taxon>
    </lineage>
</organism>
<dbReference type="eggNOG" id="COG1670">
    <property type="taxonomic scope" value="Bacteria"/>
</dbReference>
<dbReference type="PANTHER" id="PTHR43792">
    <property type="entry name" value="GNAT FAMILY, PUTATIVE (AFU_ORTHOLOGUE AFUA_3G00765)-RELATED-RELATED"/>
    <property type="match status" value="1"/>
</dbReference>
<protein>
    <submittedName>
        <fullName evidence="2">Putative acetyltransferase</fullName>
        <ecNumber evidence="2">2.3.1.-</ecNumber>
    </submittedName>
</protein>